<keyword evidence="3" id="KW-1185">Reference proteome</keyword>
<evidence type="ECO:0000313" key="2">
    <source>
        <dbReference type="Ensembl" id="ENSSVLP00005026770.1"/>
    </source>
</evidence>
<proteinExistence type="predicted"/>
<organism evidence="2 3">
    <name type="scientific">Sciurus vulgaris</name>
    <name type="common">Eurasian red squirrel</name>
    <dbReference type="NCBI Taxonomy" id="55149"/>
    <lineage>
        <taxon>Eukaryota</taxon>
        <taxon>Metazoa</taxon>
        <taxon>Chordata</taxon>
        <taxon>Craniata</taxon>
        <taxon>Vertebrata</taxon>
        <taxon>Euteleostomi</taxon>
        <taxon>Mammalia</taxon>
        <taxon>Eutheria</taxon>
        <taxon>Euarchontoglires</taxon>
        <taxon>Glires</taxon>
        <taxon>Rodentia</taxon>
        <taxon>Sciuromorpha</taxon>
        <taxon>Sciuridae</taxon>
        <taxon>Sciurinae</taxon>
        <taxon>Sciurini</taxon>
        <taxon>Sciurus</taxon>
    </lineage>
</organism>
<name>A0A8D2DJB3_SCIVU</name>
<dbReference type="AlphaFoldDB" id="A0A8D2DJB3"/>
<accession>A0A8D2DJB3</accession>
<dbReference type="OrthoDB" id="8954335at2759"/>
<dbReference type="Proteomes" id="UP000694564">
    <property type="component" value="Chromosome 3"/>
</dbReference>
<evidence type="ECO:0000313" key="3">
    <source>
        <dbReference type="Proteomes" id="UP000694564"/>
    </source>
</evidence>
<sequence length="197" mass="21256">MAAPGRCGAGLVRARLGVWQLGPHAVREWVAPPRSLSGCQRRCVSCVRAAAFSSPGLASVSRQYGQSSAMDHFVGVSQPESSLTSCAPAVSMYRDEQNLLLLHPPDMPENSRGSTSGPPGTAGPKSMLHFNPHIQCPRPFFVFPVSKKVHTTRCQALGVITEKESQVVGTCKGSSRNKTKDEARQVFPTIRLQENDT</sequence>
<dbReference type="GeneTree" id="ENSGT00390000013800"/>
<protein>
    <submittedName>
        <fullName evidence="2">Uncharacterized protein</fullName>
    </submittedName>
</protein>
<dbReference type="Ensembl" id="ENSSVLT00005029767.1">
    <property type="protein sequence ID" value="ENSSVLP00005026770.1"/>
    <property type="gene ID" value="ENSSVLG00005021222.1"/>
</dbReference>
<evidence type="ECO:0000256" key="1">
    <source>
        <dbReference type="SAM" id="MobiDB-lite"/>
    </source>
</evidence>
<reference evidence="2" key="1">
    <citation type="submission" date="2025-08" db="UniProtKB">
        <authorList>
            <consortium name="Ensembl"/>
        </authorList>
    </citation>
    <scope>IDENTIFICATION</scope>
</reference>
<feature type="compositionally biased region" description="Low complexity" evidence="1">
    <location>
        <begin position="111"/>
        <end position="126"/>
    </location>
</feature>
<reference evidence="2" key="2">
    <citation type="submission" date="2025-09" db="UniProtKB">
        <authorList>
            <consortium name="Ensembl"/>
        </authorList>
    </citation>
    <scope>IDENTIFICATION</scope>
</reference>
<feature type="region of interest" description="Disordered" evidence="1">
    <location>
        <begin position="104"/>
        <end position="126"/>
    </location>
</feature>